<feature type="compositionally biased region" description="Pro residues" evidence="1">
    <location>
        <begin position="333"/>
        <end position="347"/>
    </location>
</feature>
<feature type="compositionally biased region" description="Polar residues" evidence="1">
    <location>
        <begin position="729"/>
        <end position="742"/>
    </location>
</feature>
<dbReference type="Proteomes" id="UP000214365">
    <property type="component" value="Unassembled WGS sequence"/>
</dbReference>
<feature type="region of interest" description="Disordered" evidence="1">
    <location>
        <begin position="462"/>
        <end position="562"/>
    </location>
</feature>
<dbReference type="InterPro" id="IPR013328">
    <property type="entry name" value="6PGD_dom2"/>
</dbReference>
<feature type="region of interest" description="Disordered" evidence="1">
    <location>
        <begin position="697"/>
        <end position="752"/>
    </location>
</feature>
<name>A0A225ALK8_TALAT</name>
<evidence type="ECO:0000313" key="4">
    <source>
        <dbReference type="EMBL" id="OKL62461.1"/>
    </source>
</evidence>
<gene>
    <name evidence="4" type="ORF">UA08_02909</name>
</gene>
<feature type="compositionally biased region" description="Pro residues" evidence="1">
    <location>
        <begin position="372"/>
        <end position="389"/>
    </location>
</feature>
<dbReference type="GeneID" id="31002664"/>
<dbReference type="FunFam" id="3.40.50.720:FF:000424">
    <property type="entry name" value="Meiotically up-regulated gene 72 protein"/>
    <property type="match status" value="1"/>
</dbReference>
<accession>A0A225ALK8</accession>
<organism evidence="4 5">
    <name type="scientific">Talaromyces atroroseus</name>
    <dbReference type="NCBI Taxonomy" id="1441469"/>
    <lineage>
        <taxon>Eukaryota</taxon>
        <taxon>Fungi</taxon>
        <taxon>Dikarya</taxon>
        <taxon>Ascomycota</taxon>
        <taxon>Pezizomycotina</taxon>
        <taxon>Eurotiomycetes</taxon>
        <taxon>Eurotiomycetidae</taxon>
        <taxon>Eurotiales</taxon>
        <taxon>Trichocomaceae</taxon>
        <taxon>Talaromyces</taxon>
        <taxon>Talaromyces sect. Trachyspermi</taxon>
    </lineage>
</organism>
<dbReference type="EMBL" id="LFMY01000003">
    <property type="protein sequence ID" value="OKL62461.1"/>
    <property type="molecule type" value="Genomic_DNA"/>
</dbReference>
<dbReference type="Gene3D" id="3.40.50.720">
    <property type="entry name" value="NAD(P)-binding Rossmann-like Domain"/>
    <property type="match status" value="1"/>
</dbReference>
<protein>
    <recommendedName>
        <fullName evidence="6">2-dehydropantoate 2-reductase</fullName>
    </recommendedName>
</protein>
<dbReference type="PANTHER" id="PTHR21708">
    <property type="entry name" value="PROBABLE 2-DEHYDROPANTOATE 2-REDUCTASE"/>
    <property type="match status" value="1"/>
</dbReference>
<dbReference type="Gene3D" id="1.10.1040.10">
    <property type="entry name" value="N-(1-d-carboxylethyl)-l-norvaline Dehydrogenase, domain 2"/>
    <property type="match status" value="1"/>
</dbReference>
<feature type="domain" description="Ketopantoate reductase N-terminal" evidence="2">
    <location>
        <begin position="11"/>
        <end position="165"/>
    </location>
</feature>
<feature type="compositionally biased region" description="Acidic residues" evidence="1">
    <location>
        <begin position="484"/>
        <end position="494"/>
    </location>
</feature>
<evidence type="ECO:0008006" key="6">
    <source>
        <dbReference type="Google" id="ProtNLM"/>
    </source>
</evidence>
<evidence type="ECO:0000256" key="1">
    <source>
        <dbReference type="SAM" id="MobiDB-lite"/>
    </source>
</evidence>
<feature type="compositionally biased region" description="Polar residues" evidence="1">
    <location>
        <begin position="697"/>
        <end position="712"/>
    </location>
</feature>
<dbReference type="FunFam" id="1.10.1040.10:FF:000017">
    <property type="entry name" value="2-dehydropantoate 2-reductase"/>
    <property type="match status" value="1"/>
</dbReference>
<dbReference type="InterPro" id="IPR008927">
    <property type="entry name" value="6-PGluconate_DH-like_C_sf"/>
</dbReference>
<dbReference type="InterPro" id="IPR013332">
    <property type="entry name" value="KPR_N"/>
</dbReference>
<feature type="region of interest" description="Disordered" evidence="1">
    <location>
        <begin position="602"/>
        <end position="684"/>
    </location>
</feature>
<feature type="compositionally biased region" description="Low complexity" evidence="1">
    <location>
        <begin position="467"/>
        <end position="476"/>
    </location>
</feature>
<evidence type="ECO:0000259" key="3">
    <source>
        <dbReference type="Pfam" id="PF08546"/>
    </source>
</evidence>
<dbReference type="PANTHER" id="PTHR21708:SF25">
    <property type="entry name" value="PROTEIN PAM1-RELATED"/>
    <property type="match status" value="1"/>
</dbReference>
<dbReference type="RefSeq" id="XP_020122582.1">
    <property type="nucleotide sequence ID" value="XM_020265002.1"/>
</dbReference>
<dbReference type="InterPro" id="IPR051402">
    <property type="entry name" value="KPR-Related"/>
</dbReference>
<reference evidence="4 5" key="1">
    <citation type="submission" date="2015-06" db="EMBL/GenBank/DDBJ databases">
        <title>Talaromyces atroroseus IBT 11181 draft genome.</title>
        <authorList>
            <person name="Rasmussen K.B."/>
            <person name="Rasmussen S."/>
            <person name="Petersen B."/>
            <person name="Sicheritz-Ponten T."/>
            <person name="Mortensen U.H."/>
            <person name="Thrane U."/>
        </authorList>
    </citation>
    <scope>NUCLEOTIDE SEQUENCE [LARGE SCALE GENOMIC DNA]</scope>
    <source>
        <strain evidence="4 5">IBT 11181</strain>
    </source>
</reference>
<dbReference type="STRING" id="1441469.A0A225ALK8"/>
<dbReference type="InterPro" id="IPR013752">
    <property type="entry name" value="KPA_reductase"/>
</dbReference>
<proteinExistence type="predicted"/>
<dbReference type="Pfam" id="PF02558">
    <property type="entry name" value="ApbA"/>
    <property type="match status" value="1"/>
</dbReference>
<comment type="caution">
    <text evidence="4">The sequence shown here is derived from an EMBL/GenBank/DDBJ whole genome shotgun (WGS) entry which is preliminary data.</text>
</comment>
<keyword evidence="5" id="KW-1185">Reference proteome</keyword>
<evidence type="ECO:0000313" key="5">
    <source>
        <dbReference type="Proteomes" id="UP000214365"/>
    </source>
</evidence>
<feature type="compositionally biased region" description="Low complexity" evidence="1">
    <location>
        <begin position="535"/>
        <end position="549"/>
    </location>
</feature>
<feature type="region of interest" description="Disordered" evidence="1">
    <location>
        <begin position="326"/>
        <end position="409"/>
    </location>
</feature>
<feature type="domain" description="Ketopantoate reductase C-terminal" evidence="3">
    <location>
        <begin position="199"/>
        <end position="321"/>
    </location>
</feature>
<feature type="compositionally biased region" description="Pro residues" evidence="1">
    <location>
        <begin position="654"/>
        <end position="678"/>
    </location>
</feature>
<dbReference type="Pfam" id="PF08546">
    <property type="entry name" value="ApbA_C"/>
    <property type="match status" value="1"/>
</dbReference>
<sequence length="752" mass="82183">MGKRKLMHKFCVVGGNAVSAFLSWRLQTTNSCDVTLVWKSGFETVAQYGVSFRSKAFGNERFKPRHVVRTPEEAATREAAYDYVVLCVKALPDIYDLGSVIESVVTPQHTCILINTTNTLGIESHLEQRFPTNVILSLVSNVNISQTGMSDFEHEGSSEMWVGPASRNPSIPVGIQNDMASALAMTLTSGQVDCKVSPNIRQEQFDRMIGPIAFHPASVLFNTPNHSQLLEKVGVRQLVNDVIDELIKLASTHDCSFGPDYRSKVVEKMIASSDAQSTMYQDFLARRPMEVETYLGSPVRLAMESSVSLPRIETLYAMLHHANIVNQTKSPNSDPPPPVITSQPPPRTASVPPIQKPIMNGMRGSRTSSNMMPPPHQRRGPPPGGPMLRPPSSQAGPPRMPRDPSSFDETGLEEFSHLVVYDDMPSDGLPNGNMDNMPNGGNIALRERELALRQRELQLREREMNMRRGPGPRSRGAPPPQPAFDEEDEDDYVDPMDFRPPPGIDLDNLDMMSVTSRRTRKAPSVGQLRRNPEMSGPSSRPSSSFNRFFGGHGPGRKSTSSRIIQDIPMTHSSLLDDPLMAYSSNRYGNVDRKELHIDSRANSLSNASRMGDFGPGPYPPSRRTSGSPAAFAPNGRPMPRPTTGDHHSYGPPNGMMPPPPPHNRPSPPNMRAPVPRYPPGHGNTMAAQQVEQHLGVSNSYPVKNSPNVRSLTGSASASAGSGDSGASANIDSENSAHSSQISLGHPMPMPVR</sequence>
<dbReference type="GO" id="GO:0005737">
    <property type="term" value="C:cytoplasm"/>
    <property type="evidence" value="ECO:0007669"/>
    <property type="project" value="TreeGrafter"/>
</dbReference>
<dbReference type="OrthoDB" id="5302359at2759"/>
<feature type="compositionally biased region" description="Low complexity" evidence="1">
    <location>
        <begin position="713"/>
        <end position="728"/>
    </location>
</feature>
<dbReference type="AlphaFoldDB" id="A0A225ALK8"/>
<evidence type="ECO:0000259" key="2">
    <source>
        <dbReference type="Pfam" id="PF02558"/>
    </source>
</evidence>
<dbReference type="SUPFAM" id="SSF48179">
    <property type="entry name" value="6-phosphogluconate dehydrogenase C-terminal domain-like"/>
    <property type="match status" value="1"/>
</dbReference>